<dbReference type="PANTHER" id="PTHR45722:SF2">
    <property type="entry name" value="LARGE RIBOSOMAL SUBUNIT PROTEIN UL29-RELATED"/>
    <property type="match status" value="1"/>
</dbReference>
<dbReference type="NCBIfam" id="TIGR00012">
    <property type="entry name" value="L29"/>
    <property type="match status" value="1"/>
</dbReference>
<organism evidence="4 5">
    <name type="scientific">Ecytonucleospora hepatopenaei</name>
    <dbReference type="NCBI Taxonomy" id="646526"/>
    <lineage>
        <taxon>Eukaryota</taxon>
        <taxon>Fungi</taxon>
        <taxon>Fungi incertae sedis</taxon>
        <taxon>Microsporidia</taxon>
        <taxon>Enterocytozoonidae</taxon>
        <taxon>Ecytonucleospora</taxon>
    </lineage>
</organism>
<dbReference type="InterPro" id="IPR036049">
    <property type="entry name" value="Ribosomal_uL29_sf"/>
</dbReference>
<dbReference type="GO" id="GO:0006412">
    <property type="term" value="P:translation"/>
    <property type="evidence" value="ECO:0007669"/>
    <property type="project" value="InterPro"/>
</dbReference>
<dbReference type="PROSITE" id="PS00579">
    <property type="entry name" value="RIBOSOMAL_L29"/>
    <property type="match status" value="1"/>
</dbReference>
<keyword evidence="3" id="KW-0687">Ribonucleoprotein</keyword>
<dbReference type="EMBL" id="MNPJ01000025">
    <property type="protein sequence ID" value="OQS53791.1"/>
    <property type="molecule type" value="Genomic_DNA"/>
</dbReference>
<keyword evidence="5" id="KW-1185">Reference proteome</keyword>
<evidence type="ECO:0000313" key="4">
    <source>
        <dbReference type="EMBL" id="OQS53791.1"/>
    </source>
</evidence>
<dbReference type="GO" id="GO:0003729">
    <property type="term" value="F:mRNA binding"/>
    <property type="evidence" value="ECO:0007669"/>
    <property type="project" value="TreeGrafter"/>
</dbReference>
<dbReference type="InterPro" id="IPR045059">
    <property type="entry name" value="Ribosomal_uL29_euk"/>
</dbReference>
<reference evidence="4 5" key="1">
    <citation type="journal article" date="2017" name="Environ. Microbiol.">
        <title>Decay of the glycolytic pathway and adaptation to intranuclear parasitism within Enterocytozoonidae microsporidia.</title>
        <authorList>
            <person name="Wiredu Boakye D."/>
            <person name="Jaroenlak P."/>
            <person name="Prachumwat A."/>
            <person name="Williams T.A."/>
            <person name="Bateman K.S."/>
            <person name="Itsathitphaisarn O."/>
            <person name="Sritunyalucksana K."/>
            <person name="Paszkiewicz K.H."/>
            <person name="Moore K.A."/>
            <person name="Stentiford G.D."/>
            <person name="Williams B.A."/>
        </authorList>
    </citation>
    <scope>NUCLEOTIDE SEQUENCE [LARGE SCALE GENOMIC DNA]</scope>
    <source>
        <strain evidence="4 5">TH1</strain>
    </source>
</reference>
<gene>
    <name evidence="4" type="primary">RPL35A</name>
    <name evidence="4" type="ORF">EHP00_1903</name>
</gene>
<dbReference type="PANTHER" id="PTHR45722">
    <property type="entry name" value="60S RIBOSOMAL PROTEIN L35"/>
    <property type="match status" value="1"/>
</dbReference>
<dbReference type="Gene3D" id="6.10.250.3450">
    <property type="match status" value="1"/>
</dbReference>
<comment type="similarity">
    <text evidence="1">Belongs to the universal ribosomal protein uL29 family.</text>
</comment>
<dbReference type="Gene3D" id="1.10.287.310">
    <property type="match status" value="1"/>
</dbReference>
<evidence type="ECO:0000256" key="2">
    <source>
        <dbReference type="ARBA" id="ARBA00022980"/>
    </source>
</evidence>
<dbReference type="Proteomes" id="UP000192758">
    <property type="component" value="Unassembled WGS sequence"/>
</dbReference>
<evidence type="ECO:0000256" key="1">
    <source>
        <dbReference type="ARBA" id="ARBA00009254"/>
    </source>
</evidence>
<dbReference type="GO" id="GO:0000463">
    <property type="term" value="P:maturation of LSU-rRNA from tricistronic rRNA transcript (SSU-rRNA, 5.8S rRNA, LSU-rRNA)"/>
    <property type="evidence" value="ECO:0007669"/>
    <property type="project" value="InterPro"/>
</dbReference>
<dbReference type="Pfam" id="PF00831">
    <property type="entry name" value="Ribosomal_L29"/>
    <property type="match status" value="1"/>
</dbReference>
<protein>
    <submittedName>
        <fullName evidence="4">RPL35A</fullName>
    </submittedName>
</protein>
<dbReference type="OrthoDB" id="528635at2759"/>
<dbReference type="SUPFAM" id="SSF46561">
    <property type="entry name" value="Ribosomal protein L29 (L29p)"/>
    <property type="match status" value="1"/>
</dbReference>
<dbReference type="GO" id="GO:0003735">
    <property type="term" value="F:structural constituent of ribosome"/>
    <property type="evidence" value="ECO:0007669"/>
    <property type="project" value="InterPro"/>
</dbReference>
<evidence type="ECO:0000256" key="3">
    <source>
        <dbReference type="ARBA" id="ARBA00023274"/>
    </source>
</evidence>
<dbReference type="InterPro" id="IPR018254">
    <property type="entry name" value="Ribosomal_uL29_CS"/>
</dbReference>
<accession>A0A1W0E3H3</accession>
<dbReference type="AlphaFoldDB" id="A0A1W0E3H3"/>
<keyword evidence="2" id="KW-0689">Ribosomal protein</keyword>
<evidence type="ECO:0000313" key="5">
    <source>
        <dbReference type="Proteomes" id="UP000192758"/>
    </source>
</evidence>
<dbReference type="HAMAP" id="MF_00374">
    <property type="entry name" value="Ribosomal_uL29"/>
    <property type="match status" value="1"/>
</dbReference>
<dbReference type="InterPro" id="IPR001854">
    <property type="entry name" value="Ribosomal_uL29"/>
</dbReference>
<dbReference type="VEuPathDB" id="MicrosporidiaDB:EHP00_1903"/>
<dbReference type="STRING" id="646526.A0A1W0E3H3"/>
<dbReference type="GO" id="GO:0022625">
    <property type="term" value="C:cytosolic large ribosomal subunit"/>
    <property type="evidence" value="ECO:0007669"/>
    <property type="project" value="InterPro"/>
</dbReference>
<name>A0A1W0E3H3_9MICR</name>
<sequence>MSLKAEELRTFTEEQLKVQLRETQDALQHLYQLRHSKQVQPNEIKEARKDIARIKTIQHENKLKSLVEKYKGKKHIPKELRPKKTRALRRALTKQQLNKKSRRQRQELAKYKPLVYTYTP</sequence>
<comment type="caution">
    <text evidence="4">The sequence shown here is derived from an EMBL/GenBank/DDBJ whole genome shotgun (WGS) entry which is preliminary data.</text>
</comment>
<proteinExistence type="inferred from homology"/>